<dbReference type="KEGG" id="bva:BVAF_512"/>
<evidence type="ECO:0000256" key="1">
    <source>
        <dbReference type="ARBA" id="ARBA00004429"/>
    </source>
</evidence>
<evidence type="ECO:0000256" key="9">
    <source>
        <dbReference type="ARBA" id="ARBA00025323"/>
    </source>
</evidence>
<dbReference type="Proteomes" id="UP000007464">
    <property type="component" value="Chromosome"/>
</dbReference>
<accession>E8Q771</accession>
<dbReference type="PANTHER" id="PTHR30406">
    <property type="entry name" value="SULFATE TRANSPORT SYSTEM PERMEASE PROTEIN"/>
    <property type="match status" value="1"/>
</dbReference>
<comment type="subcellular location">
    <subcellularLocation>
        <location evidence="1">Cell inner membrane</location>
        <topology evidence="1">Multi-pass membrane protein</topology>
    </subcellularLocation>
</comment>
<dbReference type="HOGENOM" id="CLU_016047_14_0_6"/>
<dbReference type="PANTHER" id="PTHR30406:SF9">
    <property type="entry name" value="SULFATE TRANSPORT SYSTEM PERMEASE PROTEIN CYSW"/>
    <property type="match status" value="1"/>
</dbReference>
<evidence type="ECO:0000259" key="11">
    <source>
        <dbReference type="PROSITE" id="PS50928"/>
    </source>
</evidence>
<evidence type="ECO:0000256" key="2">
    <source>
        <dbReference type="ARBA" id="ARBA00011779"/>
    </source>
</evidence>
<dbReference type="Gene3D" id="1.10.3720.10">
    <property type="entry name" value="MetI-like"/>
    <property type="match status" value="1"/>
</dbReference>
<feature type="transmembrane region" description="Helical" evidence="10">
    <location>
        <begin position="195"/>
        <end position="222"/>
    </location>
</feature>
<evidence type="ECO:0000313" key="13">
    <source>
        <dbReference type="Proteomes" id="UP000007464"/>
    </source>
</evidence>
<feature type="transmembrane region" description="Helical" evidence="10">
    <location>
        <begin position="137"/>
        <end position="156"/>
    </location>
</feature>
<dbReference type="CDD" id="cd06261">
    <property type="entry name" value="TM_PBP2"/>
    <property type="match status" value="1"/>
</dbReference>
<evidence type="ECO:0000256" key="4">
    <source>
        <dbReference type="ARBA" id="ARBA00022519"/>
    </source>
</evidence>
<dbReference type="InterPro" id="IPR005667">
    <property type="entry name" value="Sulph_transpt2"/>
</dbReference>
<dbReference type="InterPro" id="IPR000515">
    <property type="entry name" value="MetI-like"/>
</dbReference>
<dbReference type="PROSITE" id="PS50928">
    <property type="entry name" value="ABC_TM1"/>
    <property type="match status" value="1"/>
</dbReference>
<dbReference type="GO" id="GO:0015419">
    <property type="term" value="F:ABC-type sulfate transporter activity"/>
    <property type="evidence" value="ECO:0007669"/>
    <property type="project" value="InterPro"/>
</dbReference>
<feature type="transmembrane region" description="Helical" evidence="10">
    <location>
        <begin position="95"/>
        <end position="117"/>
    </location>
</feature>
<keyword evidence="8 10" id="KW-0472">Membrane</keyword>
<dbReference type="EMBL" id="CP002189">
    <property type="protein sequence ID" value="ADV33895.1"/>
    <property type="molecule type" value="Genomic_DNA"/>
</dbReference>
<dbReference type="OrthoDB" id="9774448at2"/>
<dbReference type="SUPFAM" id="SSF161098">
    <property type="entry name" value="MetI-like"/>
    <property type="match status" value="1"/>
</dbReference>
<dbReference type="RefSeq" id="WP_013516820.1">
    <property type="nucleotide sequence ID" value="NC_014909.2"/>
</dbReference>
<dbReference type="GO" id="GO:0005886">
    <property type="term" value="C:plasma membrane"/>
    <property type="evidence" value="ECO:0007669"/>
    <property type="project" value="UniProtKB-SubCell"/>
</dbReference>
<evidence type="ECO:0000256" key="8">
    <source>
        <dbReference type="ARBA" id="ARBA00023136"/>
    </source>
</evidence>
<comment type="subunit">
    <text evidence="2">The complex is composed of two ATP-binding proteins (CysA), two transmembrane proteins (CysT and CysW) and a solute-binding protein (CysP).</text>
</comment>
<feature type="transmembrane region" description="Helical" evidence="10">
    <location>
        <begin position="242"/>
        <end position="262"/>
    </location>
</feature>
<dbReference type="NCBIfam" id="TIGR00969">
    <property type="entry name" value="3a0106s02"/>
    <property type="match status" value="1"/>
</dbReference>
<keyword evidence="5 10" id="KW-0812">Transmembrane</keyword>
<evidence type="ECO:0000313" key="12">
    <source>
        <dbReference type="EMBL" id="ADV33895.1"/>
    </source>
</evidence>
<proteinExistence type="predicted"/>
<feature type="domain" description="ABC transmembrane type-1" evidence="11">
    <location>
        <begin position="60"/>
        <end position="264"/>
    </location>
</feature>
<feature type="transmembrane region" description="Helical" evidence="10">
    <location>
        <begin position="57"/>
        <end position="83"/>
    </location>
</feature>
<evidence type="ECO:0000256" key="6">
    <source>
        <dbReference type="ARBA" id="ARBA00022989"/>
    </source>
</evidence>
<evidence type="ECO:0000256" key="10">
    <source>
        <dbReference type="SAM" id="Phobius"/>
    </source>
</evidence>
<evidence type="ECO:0000256" key="7">
    <source>
        <dbReference type="ARBA" id="ARBA00023032"/>
    </source>
</evidence>
<keyword evidence="13" id="KW-1185">Reference proteome</keyword>
<dbReference type="Pfam" id="PF00528">
    <property type="entry name" value="BPD_transp_1"/>
    <property type="match status" value="1"/>
</dbReference>
<sequence length="274" mass="30712">MNSNFFSSIEWGKWILIIFSVSISIILLFIPLIMIFISALSAGLHMVVLNLLNTDMIHAVLLTVIVALIVIPVNVVFGIFMAWLITRFNFFGKQFLLAFLSISVAVSPVVVGLLYLLCYSNGSIIGDWLDSYNIQIMFSWIGIVLVTICITCPFVANELIPVMINQGNQEDEAAVLLGASGWKMFWYVTFPNIRWALLCGIIITNARAMGEFGASSIVSGLIRGETYTLPLYIELLYQDYNIVGAFIAASLLALVSIIMLFIKNYFKYYYENNM</sequence>
<protein>
    <submittedName>
        <fullName evidence="12">Sulfate transport system permease protein cysW</fullName>
    </submittedName>
</protein>
<dbReference type="STRING" id="859654.BVAF_512"/>
<keyword evidence="4" id="KW-1003">Cell membrane</keyword>
<comment type="function">
    <text evidence="9">Part of the ABC transporter complex CysAWTP (TC 3.A.1.6.1) involved in sulfate/thiosulfate import. Probably responsible for the translocation of the substrate across the membrane.</text>
</comment>
<keyword evidence="7" id="KW-0764">Sulfate transport</keyword>
<keyword evidence="4" id="KW-0997">Cell inner membrane</keyword>
<dbReference type="AlphaFoldDB" id="E8Q771"/>
<name>E8Q771_BLOVB</name>
<keyword evidence="6 10" id="KW-1133">Transmembrane helix</keyword>
<evidence type="ECO:0000256" key="5">
    <source>
        <dbReference type="ARBA" id="ARBA00022692"/>
    </source>
</evidence>
<evidence type="ECO:0000256" key="3">
    <source>
        <dbReference type="ARBA" id="ARBA00022448"/>
    </source>
</evidence>
<keyword evidence="3" id="KW-0813">Transport</keyword>
<gene>
    <name evidence="12" type="primary">cysW</name>
    <name evidence="12" type="ordered locus">BVAF_512</name>
</gene>
<feature type="transmembrane region" description="Helical" evidence="10">
    <location>
        <begin position="12"/>
        <end position="37"/>
    </location>
</feature>
<dbReference type="InterPro" id="IPR035906">
    <property type="entry name" value="MetI-like_sf"/>
</dbReference>
<organism evidence="12 13">
    <name type="scientific">Blochmanniella vafra (strain BVAF)</name>
    <dbReference type="NCBI Taxonomy" id="859654"/>
    <lineage>
        <taxon>Bacteria</taxon>
        <taxon>Pseudomonadati</taxon>
        <taxon>Pseudomonadota</taxon>
        <taxon>Gammaproteobacteria</taxon>
        <taxon>Enterobacterales</taxon>
        <taxon>Enterobacteriaceae</taxon>
        <taxon>ant endosymbionts</taxon>
        <taxon>Candidatus Blochmanniella</taxon>
    </lineage>
</organism>
<reference evidence="12 13" key="1">
    <citation type="journal article" date="2010" name="BMC Genomics">
        <title>Unprecedented loss of ammonia assimilation capability in a urease-encoding bacterial mutualist.</title>
        <authorList>
            <person name="Williams L.E."/>
            <person name="Wernegreen J.J."/>
        </authorList>
    </citation>
    <scope>NUCLEOTIDE SEQUENCE [LARGE SCALE GENOMIC DNA]</scope>
    <source>
        <strain evidence="12 13">BVAF</strain>
    </source>
</reference>